<accession>A0ABZ0KL11</accession>
<dbReference type="Proteomes" id="UP001305002">
    <property type="component" value="Chromosome"/>
</dbReference>
<proteinExistence type="predicted"/>
<keyword evidence="2" id="KW-1185">Reference proteome</keyword>
<organism evidence="1 2">
    <name type="scientific">Streptomyces coeruleorubidus</name>
    <dbReference type="NCBI Taxonomy" id="116188"/>
    <lineage>
        <taxon>Bacteria</taxon>
        <taxon>Bacillati</taxon>
        <taxon>Actinomycetota</taxon>
        <taxon>Actinomycetes</taxon>
        <taxon>Kitasatosporales</taxon>
        <taxon>Streptomycetaceae</taxon>
        <taxon>Streptomyces</taxon>
    </lineage>
</organism>
<dbReference type="RefSeq" id="WP_317927339.1">
    <property type="nucleotide sequence ID" value="NZ_CP137524.1"/>
</dbReference>
<reference evidence="1 2" key="2">
    <citation type="journal article" date="2024" name="Microb. Biotechnol.">
        <title>The involvement of multiple ABC transporters in daunorubicin efflux in Streptomyces coeruleorubidus.</title>
        <authorList>
            <person name="Dong J."/>
            <person name="Ning J."/>
            <person name="Tian Y."/>
            <person name="Li H."/>
            <person name="Chen H."/>
            <person name="Guan W."/>
        </authorList>
    </citation>
    <scope>NUCLEOTIDE SEQUENCE [LARGE SCALE GENOMIC DNA]</scope>
    <source>
        <strain evidence="1 2">CICC 11043</strain>
    </source>
</reference>
<gene>
    <name evidence="1" type="ORF">R5U08_33240</name>
</gene>
<reference evidence="1 2" key="1">
    <citation type="journal article" date="2021" name="J. Microbiol. Biotechnol.">
        <title>An Efficient Markerless Deletion System Suitable for the Industrial Strains of Streptomyces.</title>
        <authorList>
            <person name="Dong J."/>
            <person name="Wei J."/>
            <person name="Li H."/>
            <person name="Zhao S."/>
            <person name="Guan W."/>
        </authorList>
    </citation>
    <scope>NUCLEOTIDE SEQUENCE [LARGE SCALE GENOMIC DNA]</scope>
    <source>
        <strain evidence="1 2">CICC 11043</strain>
    </source>
</reference>
<evidence type="ECO:0000313" key="2">
    <source>
        <dbReference type="Proteomes" id="UP001305002"/>
    </source>
</evidence>
<dbReference type="EMBL" id="CP137524">
    <property type="protein sequence ID" value="WOT38727.1"/>
    <property type="molecule type" value="Genomic_DNA"/>
</dbReference>
<sequence length="90" mass="9869">MIGPAEGALAVHGTEMYALVGQERPGRSPEQAGRDTRIRDIVLDFFTGEQTRLWPAVTDRPTSGSVGNPPYEPSARYQAVLDLFENIARP</sequence>
<protein>
    <submittedName>
        <fullName evidence="1">Uncharacterized protein</fullName>
    </submittedName>
</protein>
<evidence type="ECO:0000313" key="1">
    <source>
        <dbReference type="EMBL" id="WOT38727.1"/>
    </source>
</evidence>
<name>A0ABZ0KL11_STRC4</name>